<comment type="similarity">
    <text evidence="4">Belongs to the AAA ATPase family.</text>
</comment>
<accession>A0A7T0BU35</accession>
<dbReference type="PANTHER" id="PTHR23077:SF144">
    <property type="entry name" value="PROTEASOME-ASSOCIATED ATPASE"/>
    <property type="match status" value="1"/>
</dbReference>
<keyword evidence="1 4" id="KW-0547">Nucleotide-binding</keyword>
<organism evidence="6 7">
    <name type="scientific">Candidatus Nitronauta litoralis</name>
    <dbReference type="NCBI Taxonomy" id="2705533"/>
    <lineage>
        <taxon>Bacteria</taxon>
        <taxon>Pseudomonadati</taxon>
        <taxon>Nitrospinota/Tectimicrobiota group</taxon>
        <taxon>Nitrospinota</taxon>
        <taxon>Nitrospinia</taxon>
        <taxon>Nitrospinales</taxon>
        <taxon>Nitrospinaceae</taxon>
        <taxon>Candidatus Nitronauta</taxon>
    </lineage>
</organism>
<evidence type="ECO:0000256" key="1">
    <source>
        <dbReference type="ARBA" id="ARBA00022741"/>
    </source>
</evidence>
<dbReference type="InterPro" id="IPR050168">
    <property type="entry name" value="AAA_ATPase_domain"/>
</dbReference>
<dbReference type="PANTHER" id="PTHR23077">
    <property type="entry name" value="AAA-FAMILY ATPASE"/>
    <property type="match status" value="1"/>
</dbReference>
<dbReference type="GO" id="GO:0016887">
    <property type="term" value="F:ATP hydrolysis activity"/>
    <property type="evidence" value="ECO:0007669"/>
    <property type="project" value="InterPro"/>
</dbReference>
<evidence type="ECO:0000256" key="4">
    <source>
        <dbReference type="RuleBase" id="RU003651"/>
    </source>
</evidence>
<evidence type="ECO:0000313" key="6">
    <source>
        <dbReference type="EMBL" id="QPJ60861.1"/>
    </source>
</evidence>
<dbReference type="Proteomes" id="UP000594688">
    <property type="component" value="Chromosome"/>
</dbReference>
<dbReference type="InterPro" id="IPR003959">
    <property type="entry name" value="ATPase_AAA_core"/>
</dbReference>
<dbReference type="SMART" id="SM00382">
    <property type="entry name" value="AAA"/>
    <property type="match status" value="1"/>
</dbReference>
<dbReference type="Pfam" id="PF00004">
    <property type="entry name" value="AAA"/>
    <property type="match status" value="1"/>
</dbReference>
<evidence type="ECO:0000256" key="3">
    <source>
        <dbReference type="ARBA" id="ARBA00023054"/>
    </source>
</evidence>
<dbReference type="Gene3D" id="3.40.50.300">
    <property type="entry name" value="P-loop containing nucleotide triphosphate hydrolases"/>
    <property type="match status" value="1"/>
</dbReference>
<protein>
    <submittedName>
        <fullName evidence="6">AAA family ATPase</fullName>
    </submittedName>
</protein>
<sequence>MGDPSHITELIDQILEETTDQPELQQKVFDLRDALLQAQQTAQQYALKIRTLEETIQKLKQPAHRIGTIIGEGLDDLYRLNVGGTEYQAAASPEILEEGPLKVGDIVAVNEAFVAIQKLPKPEMGPVGRIASRLADGQWMIAGGTGNAESMVKPADDFDTEGLREGDEVILDPTQKVMVARLPKRKSKNAIDDDFVPVTWSQVGGQEHVVEEVRKVIEYPILHSEILKKMEYKMPKGFLFYGPPGCGKTLIGKAILSDIIEKLKGEMGEEENGRELEGRFIHVKGPEILNMWLGESERKVREVFQKARDYKEKGQFPFIFIDEAESVLGTRQAWRGHNISNTLVPMFCAEMDGIQSVRDMVVILATNRPDLIDPAILRPGRIDKKIKVSRPNRDDCEAILKVYLKPNLPLEDSLENVTGPFLDKLFARKSEQVALVLTLRSGDFKKLYWKDFISGAILEGIVSRAKETAIERAIKGEDLKIKVDDLTDALRVEFKDNSVLPADSNMEDWLQLLDFDPKHVARVRRPDDSDQATHKTMRRSII</sequence>
<dbReference type="SUPFAM" id="SSF52540">
    <property type="entry name" value="P-loop containing nucleoside triphosphate hydrolases"/>
    <property type="match status" value="1"/>
</dbReference>
<dbReference type="InterPro" id="IPR003960">
    <property type="entry name" value="ATPase_AAA_CS"/>
</dbReference>
<evidence type="ECO:0000256" key="2">
    <source>
        <dbReference type="ARBA" id="ARBA00022840"/>
    </source>
</evidence>
<reference evidence="6 7" key="1">
    <citation type="submission" date="2020-02" db="EMBL/GenBank/DDBJ databases">
        <title>Genomic and physiological characterization of two novel Nitrospinaceae genera.</title>
        <authorList>
            <person name="Mueller A.J."/>
            <person name="Jung M.-Y."/>
            <person name="Strachan C.R."/>
            <person name="Herbold C.W."/>
            <person name="Kirkegaard R.H."/>
            <person name="Daims H."/>
        </authorList>
    </citation>
    <scope>NUCLEOTIDE SEQUENCE [LARGE SCALE GENOMIC DNA]</scope>
    <source>
        <strain evidence="6">EB</strain>
    </source>
</reference>
<dbReference type="EMBL" id="CP048685">
    <property type="protein sequence ID" value="QPJ60861.1"/>
    <property type="molecule type" value="Genomic_DNA"/>
</dbReference>
<feature type="domain" description="AAA+ ATPase" evidence="5">
    <location>
        <begin position="234"/>
        <end position="392"/>
    </location>
</feature>
<dbReference type="AlphaFoldDB" id="A0A7T0BU35"/>
<dbReference type="PROSITE" id="PS00674">
    <property type="entry name" value="AAA"/>
    <property type="match status" value="1"/>
</dbReference>
<dbReference type="FunFam" id="3.40.50.300:FF:001025">
    <property type="entry name" value="ATPase family, AAA domain-containing 2B"/>
    <property type="match status" value="1"/>
</dbReference>
<keyword evidence="2 4" id="KW-0067">ATP-binding</keyword>
<evidence type="ECO:0000259" key="5">
    <source>
        <dbReference type="SMART" id="SM00382"/>
    </source>
</evidence>
<gene>
    <name evidence="6" type="ORF">G3M70_02735</name>
</gene>
<dbReference type="InterPro" id="IPR003593">
    <property type="entry name" value="AAA+_ATPase"/>
</dbReference>
<proteinExistence type="inferred from homology"/>
<dbReference type="InterPro" id="IPR027417">
    <property type="entry name" value="P-loop_NTPase"/>
</dbReference>
<dbReference type="KEGG" id="nli:G3M70_02735"/>
<dbReference type="Gene3D" id="2.40.50.140">
    <property type="entry name" value="Nucleic acid-binding proteins"/>
    <property type="match status" value="1"/>
</dbReference>
<name>A0A7T0BU35_9BACT</name>
<dbReference type="GO" id="GO:0005524">
    <property type="term" value="F:ATP binding"/>
    <property type="evidence" value="ECO:0007669"/>
    <property type="project" value="UniProtKB-KW"/>
</dbReference>
<dbReference type="InterPro" id="IPR012340">
    <property type="entry name" value="NA-bd_OB-fold"/>
</dbReference>
<keyword evidence="3" id="KW-0175">Coiled coil</keyword>
<evidence type="ECO:0000313" key="7">
    <source>
        <dbReference type="Proteomes" id="UP000594688"/>
    </source>
</evidence>